<accession>A0A0C2ME79</accession>
<dbReference type="OrthoDB" id="6492514at2759"/>
<evidence type="ECO:0000313" key="1">
    <source>
        <dbReference type="EMBL" id="KII62689.1"/>
    </source>
</evidence>
<evidence type="ECO:0000313" key="2">
    <source>
        <dbReference type="Proteomes" id="UP000031668"/>
    </source>
</evidence>
<evidence type="ECO:0008006" key="3">
    <source>
        <dbReference type="Google" id="ProtNLM"/>
    </source>
</evidence>
<proteinExistence type="predicted"/>
<keyword evidence="2" id="KW-1185">Reference proteome</keyword>
<name>A0A0C2ME79_THEKT</name>
<sequence length="152" mass="17158">MTLEEFDCLLTDNLNSAPMVLSELYNFYSVRQYARETIKDISTRLLSLSSNCDFNDFTDQALRDAFVLGLSDTKQNIRPVLGAERDLSFKRAVELAQKITQATDDARKIQIGNRSIFKVRQAEMKAPTKAIVCFCCGDSGNIRRTCTRKGNT</sequence>
<comment type="caution">
    <text evidence="1">The sequence shown here is derived from an EMBL/GenBank/DDBJ whole genome shotgun (WGS) entry which is preliminary data.</text>
</comment>
<organism evidence="1 2">
    <name type="scientific">Thelohanellus kitauei</name>
    <name type="common">Myxosporean</name>
    <dbReference type="NCBI Taxonomy" id="669202"/>
    <lineage>
        <taxon>Eukaryota</taxon>
        <taxon>Metazoa</taxon>
        <taxon>Cnidaria</taxon>
        <taxon>Myxozoa</taxon>
        <taxon>Myxosporea</taxon>
        <taxon>Bivalvulida</taxon>
        <taxon>Platysporina</taxon>
        <taxon>Myxobolidae</taxon>
        <taxon>Thelohanellus</taxon>
    </lineage>
</organism>
<reference evidence="1 2" key="1">
    <citation type="journal article" date="2014" name="Genome Biol. Evol.">
        <title>The genome of the myxosporean Thelohanellus kitauei shows adaptations to nutrient acquisition within its fish host.</title>
        <authorList>
            <person name="Yang Y."/>
            <person name="Xiong J."/>
            <person name="Zhou Z."/>
            <person name="Huo F."/>
            <person name="Miao W."/>
            <person name="Ran C."/>
            <person name="Liu Y."/>
            <person name="Zhang J."/>
            <person name="Feng J."/>
            <person name="Wang M."/>
            <person name="Wang M."/>
            <person name="Wang L."/>
            <person name="Yao B."/>
        </authorList>
    </citation>
    <scope>NUCLEOTIDE SEQUENCE [LARGE SCALE GENOMIC DNA]</scope>
    <source>
        <strain evidence="1">Wuqing</strain>
    </source>
</reference>
<dbReference type="OMA" id="NIRRTCT"/>
<gene>
    <name evidence="1" type="ORF">RF11_12404</name>
</gene>
<dbReference type="EMBL" id="JWZT01004895">
    <property type="protein sequence ID" value="KII62689.1"/>
    <property type="molecule type" value="Genomic_DNA"/>
</dbReference>
<protein>
    <recommendedName>
        <fullName evidence="3">CCHC-type domain-containing protein</fullName>
    </recommendedName>
</protein>
<dbReference type="Proteomes" id="UP000031668">
    <property type="component" value="Unassembled WGS sequence"/>
</dbReference>
<dbReference type="AlphaFoldDB" id="A0A0C2ME79"/>